<evidence type="ECO:0000313" key="1">
    <source>
        <dbReference type="EMBL" id="MBV3123446.1"/>
    </source>
</evidence>
<dbReference type="EMBL" id="JAHOAX010000007">
    <property type="protein sequence ID" value="MBV3123446.1"/>
    <property type="molecule type" value="Genomic_DNA"/>
</dbReference>
<gene>
    <name evidence="1" type="ORF">KSU80_09665</name>
</gene>
<dbReference type="Proteomes" id="UP000777173">
    <property type="component" value="Unassembled WGS sequence"/>
</dbReference>
<comment type="caution">
    <text evidence="1">The sequence shown here is derived from an EMBL/GenBank/DDBJ whole genome shotgun (WGS) entry which is preliminary data.</text>
</comment>
<dbReference type="RefSeq" id="WP_117596330.1">
    <property type="nucleotide sequence ID" value="NZ_DAWDYP010000002.1"/>
</dbReference>
<organism evidence="1 2">
    <name type="scientific">Phocaeicola dorei</name>
    <dbReference type="NCBI Taxonomy" id="357276"/>
    <lineage>
        <taxon>Bacteria</taxon>
        <taxon>Pseudomonadati</taxon>
        <taxon>Bacteroidota</taxon>
        <taxon>Bacteroidia</taxon>
        <taxon>Bacteroidales</taxon>
        <taxon>Bacteroidaceae</taxon>
        <taxon>Phocaeicola</taxon>
    </lineage>
</organism>
<name>A0AB35C8Y2_9BACT</name>
<evidence type="ECO:0000313" key="2">
    <source>
        <dbReference type="Proteomes" id="UP000777173"/>
    </source>
</evidence>
<dbReference type="Gene3D" id="1.10.357.10">
    <property type="entry name" value="Tetracycline Repressor, domain 2"/>
    <property type="match status" value="1"/>
</dbReference>
<dbReference type="InterPro" id="IPR009057">
    <property type="entry name" value="Homeodomain-like_sf"/>
</dbReference>
<accession>A0AB35C8Y2</accession>
<dbReference type="AlphaFoldDB" id="A0AB35C8Y2"/>
<sequence>MKKVDKKQWFIVGLDVLEKEGFTRITIDNLCGLLQITKGAFYHHFKNIDGYIDSLMKYWLELNTFEFIREVDKLQDAKQQLQKLADMAAYASIRNESVIRAWGYSNPIVRNYVLQADTIRLEYAAKLNEASGLNTKQAMDMAVIQYSMLIGMQQVCSALLPEQFKELQDIVLNKFREI</sequence>
<reference evidence="1" key="1">
    <citation type="submission" date="2021-06" db="EMBL/GenBank/DDBJ databases">
        <title>Collection of gut derived symbiotic bacterial strains cultured from healthy donors.</title>
        <authorList>
            <person name="Lin H."/>
            <person name="Littmann E."/>
            <person name="Pamer E.G."/>
        </authorList>
    </citation>
    <scope>NUCLEOTIDE SEQUENCE</scope>
    <source>
        <strain evidence="1">MSK.5.10</strain>
    </source>
</reference>
<proteinExistence type="predicted"/>
<dbReference type="SUPFAM" id="SSF46689">
    <property type="entry name" value="Homeodomain-like"/>
    <property type="match status" value="1"/>
</dbReference>
<protein>
    <submittedName>
        <fullName evidence="1">TetR/AcrR family transcriptional regulator</fullName>
    </submittedName>
</protein>